<dbReference type="EMBL" id="JAKJXO020000030">
    <property type="protein sequence ID" value="KAL1591315.1"/>
    <property type="molecule type" value="Genomic_DNA"/>
</dbReference>
<dbReference type="Proteomes" id="UP001521785">
    <property type="component" value="Unassembled WGS sequence"/>
</dbReference>
<feature type="region of interest" description="Disordered" evidence="1">
    <location>
        <begin position="1"/>
        <end position="21"/>
    </location>
</feature>
<organism evidence="2 3">
    <name type="scientific">Paraconiothyrium brasiliense</name>
    <dbReference type="NCBI Taxonomy" id="300254"/>
    <lineage>
        <taxon>Eukaryota</taxon>
        <taxon>Fungi</taxon>
        <taxon>Dikarya</taxon>
        <taxon>Ascomycota</taxon>
        <taxon>Pezizomycotina</taxon>
        <taxon>Dothideomycetes</taxon>
        <taxon>Pleosporomycetidae</taxon>
        <taxon>Pleosporales</taxon>
        <taxon>Massarineae</taxon>
        <taxon>Didymosphaeriaceae</taxon>
        <taxon>Paraconiothyrium</taxon>
    </lineage>
</organism>
<sequence>MSASIHNESRSPSGGLDNLLDESRSCAEEIAAPLTEEVLAVWEDTFNSPDDIGTARNSTPRRKTRTLVIPENLDERDQLEDYNVRIHVDDPKPAELQRHLDNVVLKPREGHPSPKGKEVTKARGLAARHGEDTAVNILEDTSWAIFMGGIMYITYDLKPRLSRDFLPPAPRPAVEWQHKSLSQPEPDLCYGYITRKLAERAGTAPAFTQEEEEKLNLSPLFLLKNQWFPCITAQWKSAIGGESVFEAQSQGRRDGAVIVPPREYHCGKT</sequence>
<gene>
    <name evidence="2" type="ORF">SLS60_012098</name>
</gene>
<accession>A0ABR3QGJ9</accession>
<proteinExistence type="predicted"/>
<evidence type="ECO:0000313" key="2">
    <source>
        <dbReference type="EMBL" id="KAL1591315.1"/>
    </source>
</evidence>
<evidence type="ECO:0000256" key="1">
    <source>
        <dbReference type="SAM" id="MobiDB-lite"/>
    </source>
</evidence>
<dbReference type="PANTHER" id="PTHR42470:SF1">
    <property type="entry name" value="VAST DOMAIN-CONTAINING PROTEIN"/>
    <property type="match status" value="1"/>
</dbReference>
<keyword evidence="3" id="KW-1185">Reference proteome</keyword>
<comment type="caution">
    <text evidence="2">The sequence shown here is derived from an EMBL/GenBank/DDBJ whole genome shotgun (WGS) entry which is preliminary data.</text>
</comment>
<dbReference type="PANTHER" id="PTHR42470">
    <property type="entry name" value="VAST DOMAIN-CONTAINING PROTEIN"/>
    <property type="match status" value="1"/>
</dbReference>
<feature type="compositionally biased region" description="Polar residues" evidence="1">
    <location>
        <begin position="1"/>
        <end position="12"/>
    </location>
</feature>
<name>A0ABR3QGJ9_9PLEO</name>
<evidence type="ECO:0000313" key="3">
    <source>
        <dbReference type="Proteomes" id="UP001521785"/>
    </source>
</evidence>
<reference evidence="2 3" key="1">
    <citation type="submission" date="2024-02" db="EMBL/GenBank/DDBJ databases">
        <title>De novo assembly and annotation of 12 fungi associated with fruit tree decline syndrome in Ontario, Canada.</title>
        <authorList>
            <person name="Sulman M."/>
            <person name="Ellouze W."/>
            <person name="Ilyukhin E."/>
        </authorList>
    </citation>
    <scope>NUCLEOTIDE SEQUENCE [LARGE SCALE GENOMIC DNA]</scope>
    <source>
        <strain evidence="2 3">M42-189</strain>
    </source>
</reference>
<protein>
    <submittedName>
        <fullName evidence="2">Uncharacterized protein</fullName>
    </submittedName>
</protein>